<dbReference type="OrthoDB" id="2380109at2"/>
<proteinExistence type="predicted"/>
<evidence type="ECO:0008006" key="3">
    <source>
        <dbReference type="Google" id="ProtNLM"/>
    </source>
</evidence>
<dbReference type="InterPro" id="IPR026988">
    <property type="entry name" value="YaaC-like"/>
</dbReference>
<sequence>MNSAWKMFRFFETEPTARKYLTACYDSLGLEHAERLAFHQSSRFLFLWKQARQFYTTAAEADLSIQPLLLFYGCSHLLKGLLLTRDPSYPQNSRVLQHGVTTRKLKRNNYLLLEDEVRPQKEGFFALLAKLFHLSPMQDRYSIHDLFASIPAFSNVYAALTEKPQHWLQVPWSKIHAVEQAPSDCQPWVQIAFPEAMDGPLAYSPETFLQYINRVAPEGSGLPLCRAEANSKRLLLPASALSQLEQHPLFRWQKRRLFFWNGSPDSLPLPEWASHFLLLYLLSMLCRYETEWWGELALSHGLAERYLVELFLEHHMSSYPTVIMKQIQQKNSALPQGFSFDNC</sequence>
<reference evidence="1 2" key="1">
    <citation type="submission" date="2018-10" db="EMBL/GenBank/DDBJ databases">
        <title>Phylogenomics of Brevibacillus.</title>
        <authorList>
            <person name="Dunlap C."/>
        </authorList>
    </citation>
    <scope>NUCLEOTIDE SEQUENCE [LARGE SCALE GENOMIC DNA]</scope>
    <source>
        <strain evidence="1 2">DSM 100115</strain>
    </source>
</reference>
<comment type="caution">
    <text evidence="1">The sequence shown here is derived from an EMBL/GenBank/DDBJ whole genome shotgun (WGS) entry which is preliminary data.</text>
</comment>
<dbReference type="Proteomes" id="UP000268829">
    <property type="component" value="Unassembled WGS sequence"/>
</dbReference>
<evidence type="ECO:0000313" key="1">
    <source>
        <dbReference type="EMBL" id="RNB56134.1"/>
    </source>
</evidence>
<gene>
    <name evidence="1" type="ORF">EDM57_12940</name>
</gene>
<dbReference type="Pfam" id="PF14175">
    <property type="entry name" value="YaaC"/>
    <property type="match status" value="1"/>
</dbReference>
<protein>
    <recommendedName>
        <fullName evidence="3">YaaC family protein</fullName>
    </recommendedName>
</protein>
<organism evidence="1 2">
    <name type="scientific">Brevibacillus gelatini</name>
    <dbReference type="NCBI Taxonomy" id="1655277"/>
    <lineage>
        <taxon>Bacteria</taxon>
        <taxon>Bacillati</taxon>
        <taxon>Bacillota</taxon>
        <taxon>Bacilli</taxon>
        <taxon>Bacillales</taxon>
        <taxon>Paenibacillaceae</taxon>
        <taxon>Brevibacillus</taxon>
    </lineage>
</organism>
<dbReference type="RefSeq" id="WP_122905165.1">
    <property type="nucleotide sequence ID" value="NZ_RHHS01000030.1"/>
</dbReference>
<dbReference type="EMBL" id="RHHS01000030">
    <property type="protein sequence ID" value="RNB56134.1"/>
    <property type="molecule type" value="Genomic_DNA"/>
</dbReference>
<keyword evidence="2" id="KW-1185">Reference proteome</keyword>
<name>A0A3M8AY44_9BACL</name>
<accession>A0A3M8AY44</accession>
<evidence type="ECO:0000313" key="2">
    <source>
        <dbReference type="Proteomes" id="UP000268829"/>
    </source>
</evidence>
<dbReference type="AlphaFoldDB" id="A0A3M8AY44"/>